<name>A0A1W1BG48_9ZZZZ</name>
<dbReference type="Pfam" id="PF06980">
    <property type="entry name" value="DUF1302"/>
    <property type="match status" value="1"/>
</dbReference>
<dbReference type="AlphaFoldDB" id="A0A1W1BG48"/>
<sequence length="493" mass="55672">MKTEVFKFSFITLLLLSSLHAEDAIEADLNGFDMQESSETDLDGFGEDLDGFSTQKSLETSHIPKKKQKQSTYTILGKLSLKANYGYREHRVKANKSDSVGIEYSGFNQAQISTYLQFDTKLSKTWKIRISGDSFYDAIYDLNSHNNYNQDTLNTYKTQLRLDDTYIQGSITKDFDAKIGRQIVVWGKSDSIRITDIINPLDNRLPGLTDIGDLRLSTTMAKFDYYKGDWNFSAMAIVESRIFLEAAPRSEYFPVDSIFSIAPDPFVTLAKPSNILEDMQYALAANGVFSGWDLSFYAANVLDSKWHIEGTLPNTTRVVSKIKMIGSAFNLVQGSWLYKSEVALINGIKYNSTSNAKRRLDTLVGLDYMGIKNTTVSLELANRHIFDYEEQMSGIATGKVPDYVQQDEIQTAIRVTHSMQNDTLNGTVVLNMFGHNWQYGGFFRASLEYDVRDALVVNLGVIDYINTSIKSEKPFTNAISNNDKIYIDVTFSF</sequence>
<proteinExistence type="predicted"/>
<gene>
    <name evidence="1" type="ORF">MNB_SM-4-159</name>
</gene>
<evidence type="ECO:0000313" key="1">
    <source>
        <dbReference type="EMBL" id="SFV52530.1"/>
    </source>
</evidence>
<protein>
    <recommendedName>
        <fullName evidence="2">DUF1302 domain-containing protein</fullName>
    </recommendedName>
</protein>
<accession>A0A1W1BG48</accession>
<evidence type="ECO:0008006" key="2">
    <source>
        <dbReference type="Google" id="ProtNLM"/>
    </source>
</evidence>
<reference evidence="1" key="1">
    <citation type="submission" date="2016-10" db="EMBL/GenBank/DDBJ databases">
        <authorList>
            <person name="de Groot N.N."/>
        </authorList>
    </citation>
    <scope>NUCLEOTIDE SEQUENCE</scope>
</reference>
<dbReference type="EMBL" id="FPHF01000018">
    <property type="protein sequence ID" value="SFV52530.1"/>
    <property type="molecule type" value="Genomic_DNA"/>
</dbReference>
<dbReference type="InterPro" id="IPR010727">
    <property type="entry name" value="DUF1302"/>
</dbReference>
<organism evidence="1">
    <name type="scientific">hydrothermal vent metagenome</name>
    <dbReference type="NCBI Taxonomy" id="652676"/>
    <lineage>
        <taxon>unclassified sequences</taxon>
        <taxon>metagenomes</taxon>
        <taxon>ecological metagenomes</taxon>
    </lineage>
</organism>